<name>A0A4S3M479_9FLAO</name>
<accession>A0A4S3M479</accession>
<dbReference type="Proteomes" id="UP000305939">
    <property type="component" value="Unassembled WGS sequence"/>
</dbReference>
<dbReference type="AlphaFoldDB" id="A0A4S3M479"/>
<sequence>MVPLLVLLLLTSCNNDDDQGENTNSQTIEEIQNNMISGTWSIILYNDSGVDETSDYNDYTFTFNSNGSLLAESSTASYSGTWSVTNSSNSNDDNNSSQDEDIDFNIAFSTPDILLELTDDWDVETYSPTRIELFDVSGGDGTTDLLTFQKN</sequence>
<evidence type="ECO:0000313" key="2">
    <source>
        <dbReference type="Proteomes" id="UP000305939"/>
    </source>
</evidence>
<evidence type="ECO:0000313" key="1">
    <source>
        <dbReference type="EMBL" id="THD70002.1"/>
    </source>
</evidence>
<gene>
    <name evidence="1" type="ORF">E7Z59_02280</name>
</gene>
<organism evidence="1 2">
    <name type="scientific">Robertkochia marina</name>
    <dbReference type="NCBI Taxonomy" id="1227945"/>
    <lineage>
        <taxon>Bacteria</taxon>
        <taxon>Pseudomonadati</taxon>
        <taxon>Bacteroidota</taxon>
        <taxon>Flavobacteriia</taxon>
        <taxon>Flavobacteriales</taxon>
        <taxon>Flavobacteriaceae</taxon>
        <taxon>Robertkochia</taxon>
    </lineage>
</organism>
<comment type="caution">
    <text evidence="1">The sequence shown here is derived from an EMBL/GenBank/DDBJ whole genome shotgun (WGS) entry which is preliminary data.</text>
</comment>
<dbReference type="OrthoDB" id="826659at2"/>
<evidence type="ECO:0008006" key="3">
    <source>
        <dbReference type="Google" id="ProtNLM"/>
    </source>
</evidence>
<dbReference type="EMBL" id="SSMC01000001">
    <property type="protein sequence ID" value="THD70002.1"/>
    <property type="molecule type" value="Genomic_DNA"/>
</dbReference>
<proteinExistence type="predicted"/>
<protein>
    <recommendedName>
        <fullName evidence="3">Lipocalin-like domain-containing protein</fullName>
    </recommendedName>
</protein>
<keyword evidence="2" id="KW-1185">Reference proteome</keyword>
<reference evidence="1 2" key="1">
    <citation type="submission" date="2019-04" db="EMBL/GenBank/DDBJ databases">
        <title>Draft genome sequence of Robertkochia marina CC-AMO-30D.</title>
        <authorList>
            <person name="Hameed A."/>
            <person name="Lin S.-Y."/>
            <person name="Shahina M."/>
            <person name="Lai W.-A."/>
            <person name="Young C.-C."/>
        </authorList>
    </citation>
    <scope>NUCLEOTIDE SEQUENCE [LARGE SCALE GENOMIC DNA]</scope>
    <source>
        <strain evidence="1 2">CC-AMO-30D</strain>
    </source>
</reference>